<accession>A0ACB8SAL0</accession>
<reference evidence="1" key="2">
    <citation type="journal article" date="2022" name="New Phytol.">
        <title>Evolutionary transition to the ectomycorrhizal habit in the genomes of a hyperdiverse lineage of mushroom-forming fungi.</title>
        <authorList>
            <person name="Looney B."/>
            <person name="Miyauchi S."/>
            <person name="Morin E."/>
            <person name="Drula E."/>
            <person name="Courty P.E."/>
            <person name="Kohler A."/>
            <person name="Kuo A."/>
            <person name="LaButti K."/>
            <person name="Pangilinan J."/>
            <person name="Lipzen A."/>
            <person name="Riley R."/>
            <person name="Andreopoulos W."/>
            <person name="He G."/>
            <person name="Johnson J."/>
            <person name="Nolan M."/>
            <person name="Tritt A."/>
            <person name="Barry K.W."/>
            <person name="Grigoriev I.V."/>
            <person name="Nagy L.G."/>
            <person name="Hibbett D."/>
            <person name="Henrissat B."/>
            <person name="Matheny P.B."/>
            <person name="Labbe J."/>
            <person name="Martin F.M."/>
        </authorList>
    </citation>
    <scope>NUCLEOTIDE SEQUENCE</scope>
    <source>
        <strain evidence="1">FP105234-sp</strain>
    </source>
</reference>
<comment type="caution">
    <text evidence="1">The sequence shown here is derived from an EMBL/GenBank/DDBJ whole genome shotgun (WGS) entry which is preliminary data.</text>
</comment>
<sequence>MRANGARTLLFTRPRSPSGDPARVNEDFNRRLRVRRSPVFNGAPTADTLPPLPTISQSFTLVYLRTLDRARCISLSCHSLECRAAFLIEDRGGRFLRVSMEPHQAQEIDILARDTMQKTAAVSASAGIEGEERRAWARQRAGNCSDEARRDDLCPGAERLVVREWHTA</sequence>
<dbReference type="EMBL" id="MU275842">
    <property type="protein sequence ID" value="KAI0052930.1"/>
    <property type="molecule type" value="Genomic_DNA"/>
</dbReference>
<proteinExistence type="predicted"/>
<keyword evidence="2" id="KW-1185">Reference proteome</keyword>
<dbReference type="Proteomes" id="UP000814033">
    <property type="component" value="Unassembled WGS sequence"/>
</dbReference>
<protein>
    <submittedName>
        <fullName evidence="1">Uncharacterized protein</fullName>
    </submittedName>
</protein>
<reference evidence="1" key="1">
    <citation type="submission" date="2021-02" db="EMBL/GenBank/DDBJ databases">
        <authorList>
            <consortium name="DOE Joint Genome Institute"/>
            <person name="Ahrendt S."/>
            <person name="Looney B.P."/>
            <person name="Miyauchi S."/>
            <person name="Morin E."/>
            <person name="Drula E."/>
            <person name="Courty P.E."/>
            <person name="Chicoki N."/>
            <person name="Fauchery L."/>
            <person name="Kohler A."/>
            <person name="Kuo A."/>
            <person name="Labutti K."/>
            <person name="Pangilinan J."/>
            <person name="Lipzen A."/>
            <person name="Riley R."/>
            <person name="Andreopoulos W."/>
            <person name="He G."/>
            <person name="Johnson J."/>
            <person name="Barry K.W."/>
            <person name="Grigoriev I.V."/>
            <person name="Nagy L."/>
            <person name="Hibbett D."/>
            <person name="Henrissat B."/>
            <person name="Matheny P.B."/>
            <person name="Labbe J."/>
            <person name="Martin F."/>
        </authorList>
    </citation>
    <scope>NUCLEOTIDE SEQUENCE</scope>
    <source>
        <strain evidence="1">FP105234-sp</strain>
    </source>
</reference>
<name>A0ACB8SAL0_9AGAM</name>
<evidence type="ECO:0000313" key="2">
    <source>
        <dbReference type="Proteomes" id="UP000814033"/>
    </source>
</evidence>
<gene>
    <name evidence="1" type="ORF">FA95DRAFT_1045426</name>
</gene>
<organism evidence="1 2">
    <name type="scientific">Auriscalpium vulgare</name>
    <dbReference type="NCBI Taxonomy" id="40419"/>
    <lineage>
        <taxon>Eukaryota</taxon>
        <taxon>Fungi</taxon>
        <taxon>Dikarya</taxon>
        <taxon>Basidiomycota</taxon>
        <taxon>Agaricomycotina</taxon>
        <taxon>Agaricomycetes</taxon>
        <taxon>Russulales</taxon>
        <taxon>Auriscalpiaceae</taxon>
        <taxon>Auriscalpium</taxon>
    </lineage>
</organism>
<evidence type="ECO:0000313" key="1">
    <source>
        <dbReference type="EMBL" id="KAI0052930.1"/>
    </source>
</evidence>